<dbReference type="EMBL" id="JAJNAY010000001">
    <property type="protein sequence ID" value="MCD1117574.1"/>
    <property type="molecule type" value="Genomic_DNA"/>
</dbReference>
<name>A0A9Q3V5N5_9FLAO</name>
<proteinExistence type="predicted"/>
<accession>A0A9Q3V5N5</accession>
<keyword evidence="2" id="KW-1185">Reference proteome</keyword>
<evidence type="ECO:0000313" key="1">
    <source>
        <dbReference type="EMBL" id="MCD1117574.1"/>
    </source>
</evidence>
<organism evidence="1 2">
    <name type="scientific">Chryseobacterium turcicum</name>
    <dbReference type="NCBI Taxonomy" id="2898076"/>
    <lineage>
        <taxon>Bacteria</taxon>
        <taxon>Pseudomonadati</taxon>
        <taxon>Bacteroidota</taxon>
        <taxon>Flavobacteriia</taxon>
        <taxon>Flavobacteriales</taxon>
        <taxon>Weeksellaceae</taxon>
        <taxon>Chryseobacterium group</taxon>
        <taxon>Chryseobacterium</taxon>
    </lineage>
</organism>
<reference evidence="1" key="1">
    <citation type="submission" date="2021-11" db="EMBL/GenBank/DDBJ databases">
        <title>Description of novel Chryseobacterium species.</title>
        <authorList>
            <person name="Saticioglu I.B."/>
            <person name="Ay H."/>
            <person name="Altun S."/>
            <person name="Duman M."/>
        </authorList>
    </citation>
    <scope>NUCLEOTIDE SEQUENCE</scope>
    <source>
        <strain evidence="1">C-17</strain>
    </source>
</reference>
<dbReference type="AlphaFoldDB" id="A0A9Q3V5N5"/>
<dbReference type="Proteomes" id="UP001108025">
    <property type="component" value="Unassembled WGS sequence"/>
</dbReference>
<evidence type="ECO:0000313" key="2">
    <source>
        <dbReference type="Proteomes" id="UP001108025"/>
    </source>
</evidence>
<gene>
    <name evidence="1" type="ORF">LO744_11965</name>
</gene>
<comment type="caution">
    <text evidence="1">The sequence shown here is derived from an EMBL/GenBank/DDBJ whole genome shotgun (WGS) entry which is preliminary data.</text>
</comment>
<sequence length="54" mass="6365">MKYSFTIKHGGAFSSDFSDAFDISYLEIEKIDGTKLSFRREVNNVKEFWDAYFI</sequence>
<dbReference type="RefSeq" id="WP_230669558.1">
    <property type="nucleotide sequence ID" value="NZ_JAJNAY010000001.1"/>
</dbReference>
<protein>
    <submittedName>
        <fullName evidence="1">Uncharacterized protein</fullName>
    </submittedName>
</protein>